<sequence>MSQRRFHTKSRYGCLQCKQTRKKCDENRPRCGRCKRIGQDCSLSAGSPNLVFISSNLTTQRRRSRVGSPELQSESGLATSPTTSGGDFANSSPEEVSTSPSFTSMSESSAPNSYFTDAERDRLRLMHHYTLHTAPTLGQLSIPEGRDQTLWTDFAIELAFENDLVLHGLLSLSALHLALCGISKRKNTILAVHYHDMGLALFRLHLSNISEHNYNAIFAFNCIVMLYAFGIQRCSESTTNTIAKIHQILTLFANAKTITKSHIETLRSSPWSVLMLPEPFPSADQRLSDEVETMLAKLIQRASVTATTASRAATYLSAIQSLRYIFILMSTKRPGQVALVIFTVAAPSQFWDMVKDGDPLALAILANYAVILYWLRDNIWLEGWGKETIDAVHEALTPEWYDCISWALGKTERVIGAS</sequence>
<dbReference type="PROSITE" id="PS00463">
    <property type="entry name" value="ZN2_CY6_FUNGAL_1"/>
    <property type="match status" value="1"/>
</dbReference>
<evidence type="ECO:0000313" key="8">
    <source>
        <dbReference type="Proteomes" id="UP000214365"/>
    </source>
</evidence>
<keyword evidence="2" id="KW-0238">DNA-binding</keyword>
<dbReference type="CDD" id="cd00067">
    <property type="entry name" value="GAL4"/>
    <property type="match status" value="1"/>
</dbReference>
<dbReference type="SMART" id="SM00066">
    <property type="entry name" value="GAL4"/>
    <property type="match status" value="1"/>
</dbReference>
<dbReference type="Pfam" id="PF11951">
    <property type="entry name" value="Fungal_trans_2"/>
    <property type="match status" value="1"/>
</dbReference>
<feature type="compositionally biased region" description="Polar residues" evidence="5">
    <location>
        <begin position="70"/>
        <end position="96"/>
    </location>
</feature>
<evidence type="ECO:0000313" key="7">
    <source>
        <dbReference type="EMBL" id="OKL61760.1"/>
    </source>
</evidence>
<dbReference type="GO" id="GO:0001228">
    <property type="term" value="F:DNA-binding transcription activator activity, RNA polymerase II-specific"/>
    <property type="evidence" value="ECO:0007669"/>
    <property type="project" value="TreeGrafter"/>
</dbReference>
<gene>
    <name evidence="7" type="ORF">UA08_02354</name>
</gene>
<dbReference type="InterPro" id="IPR021858">
    <property type="entry name" value="Fun_TF"/>
</dbReference>
<evidence type="ECO:0000256" key="2">
    <source>
        <dbReference type="ARBA" id="ARBA00023125"/>
    </source>
</evidence>
<keyword evidence="4" id="KW-0539">Nucleus</keyword>
<dbReference type="InterPro" id="IPR001138">
    <property type="entry name" value="Zn2Cys6_DnaBD"/>
</dbReference>
<dbReference type="Gene3D" id="4.10.240.10">
    <property type="entry name" value="Zn(2)-C6 fungal-type DNA-binding domain"/>
    <property type="match status" value="1"/>
</dbReference>
<dbReference type="PANTHER" id="PTHR47784:SF5">
    <property type="entry name" value="STEROL UPTAKE CONTROL PROTEIN 2"/>
    <property type="match status" value="1"/>
</dbReference>
<dbReference type="EMBL" id="LFMY01000003">
    <property type="protein sequence ID" value="OKL61760.1"/>
    <property type="molecule type" value="Genomic_DNA"/>
</dbReference>
<dbReference type="GeneID" id="31002109"/>
<dbReference type="RefSeq" id="XP_020121881.1">
    <property type="nucleotide sequence ID" value="XM_020264387.1"/>
</dbReference>
<dbReference type="Proteomes" id="UP000214365">
    <property type="component" value="Unassembled WGS sequence"/>
</dbReference>
<dbReference type="GO" id="GO:0008270">
    <property type="term" value="F:zinc ion binding"/>
    <property type="evidence" value="ECO:0007669"/>
    <property type="project" value="InterPro"/>
</dbReference>
<dbReference type="GO" id="GO:0003677">
    <property type="term" value="F:DNA binding"/>
    <property type="evidence" value="ECO:0007669"/>
    <property type="project" value="UniProtKB-KW"/>
</dbReference>
<dbReference type="SUPFAM" id="SSF57701">
    <property type="entry name" value="Zn2/Cys6 DNA-binding domain"/>
    <property type="match status" value="1"/>
</dbReference>
<keyword evidence="3" id="KW-0804">Transcription</keyword>
<reference evidence="7 8" key="1">
    <citation type="submission" date="2015-06" db="EMBL/GenBank/DDBJ databases">
        <title>Talaromyces atroroseus IBT 11181 draft genome.</title>
        <authorList>
            <person name="Rasmussen K.B."/>
            <person name="Rasmussen S."/>
            <person name="Petersen B."/>
            <person name="Sicheritz-Ponten T."/>
            <person name="Mortensen U.H."/>
            <person name="Thrane U."/>
        </authorList>
    </citation>
    <scope>NUCLEOTIDE SEQUENCE [LARGE SCALE GENOMIC DNA]</scope>
    <source>
        <strain evidence="7 8">IBT 11181</strain>
    </source>
</reference>
<protein>
    <recommendedName>
        <fullName evidence="6">Zn(2)-C6 fungal-type domain-containing protein</fullName>
    </recommendedName>
</protein>
<dbReference type="PROSITE" id="PS50048">
    <property type="entry name" value="ZN2_CY6_FUNGAL_2"/>
    <property type="match status" value="1"/>
</dbReference>
<evidence type="ECO:0000256" key="4">
    <source>
        <dbReference type="ARBA" id="ARBA00023242"/>
    </source>
</evidence>
<dbReference type="InterPro" id="IPR053157">
    <property type="entry name" value="Sterol_Uptake_Regulator"/>
</dbReference>
<comment type="caution">
    <text evidence="7">The sequence shown here is derived from an EMBL/GenBank/DDBJ whole genome shotgun (WGS) entry which is preliminary data.</text>
</comment>
<feature type="compositionally biased region" description="Low complexity" evidence="5">
    <location>
        <begin position="97"/>
        <end position="109"/>
    </location>
</feature>
<accession>A0A225ALH7</accession>
<proteinExistence type="predicted"/>
<dbReference type="OrthoDB" id="4937900at2759"/>
<evidence type="ECO:0000256" key="1">
    <source>
        <dbReference type="ARBA" id="ARBA00023015"/>
    </source>
</evidence>
<dbReference type="PANTHER" id="PTHR47784">
    <property type="entry name" value="STEROL UPTAKE CONTROL PROTEIN 2"/>
    <property type="match status" value="1"/>
</dbReference>
<dbReference type="AlphaFoldDB" id="A0A225ALH7"/>
<keyword evidence="1" id="KW-0805">Transcription regulation</keyword>
<dbReference type="Pfam" id="PF00172">
    <property type="entry name" value="Zn_clus"/>
    <property type="match status" value="1"/>
</dbReference>
<dbReference type="InterPro" id="IPR036864">
    <property type="entry name" value="Zn2-C6_fun-type_DNA-bd_sf"/>
</dbReference>
<evidence type="ECO:0000256" key="5">
    <source>
        <dbReference type="SAM" id="MobiDB-lite"/>
    </source>
</evidence>
<name>A0A225ALH7_TALAT</name>
<feature type="domain" description="Zn(2)-C6 fungal-type" evidence="6">
    <location>
        <begin position="13"/>
        <end position="43"/>
    </location>
</feature>
<evidence type="ECO:0000256" key="3">
    <source>
        <dbReference type="ARBA" id="ARBA00023163"/>
    </source>
</evidence>
<keyword evidence="8" id="KW-1185">Reference proteome</keyword>
<evidence type="ECO:0000259" key="6">
    <source>
        <dbReference type="PROSITE" id="PS50048"/>
    </source>
</evidence>
<organism evidence="7 8">
    <name type="scientific">Talaromyces atroroseus</name>
    <dbReference type="NCBI Taxonomy" id="1441469"/>
    <lineage>
        <taxon>Eukaryota</taxon>
        <taxon>Fungi</taxon>
        <taxon>Dikarya</taxon>
        <taxon>Ascomycota</taxon>
        <taxon>Pezizomycotina</taxon>
        <taxon>Eurotiomycetes</taxon>
        <taxon>Eurotiomycetidae</taxon>
        <taxon>Eurotiales</taxon>
        <taxon>Trichocomaceae</taxon>
        <taxon>Talaromyces</taxon>
        <taxon>Talaromyces sect. Trachyspermi</taxon>
    </lineage>
</organism>
<feature type="region of interest" description="Disordered" evidence="5">
    <location>
        <begin position="54"/>
        <end position="113"/>
    </location>
</feature>
<dbReference type="STRING" id="1441469.A0A225ALH7"/>